<proteinExistence type="predicted"/>
<feature type="chain" id="PRO_5045779974" evidence="1">
    <location>
        <begin position="25"/>
        <end position="404"/>
    </location>
</feature>
<evidence type="ECO:0000313" key="3">
    <source>
        <dbReference type="Proteomes" id="UP001214250"/>
    </source>
</evidence>
<dbReference type="InterPro" id="IPR011447">
    <property type="entry name" value="DUF1552"/>
</dbReference>
<dbReference type="RefSeq" id="WP_274153292.1">
    <property type="nucleotide sequence ID" value="NZ_CP117812.1"/>
</dbReference>
<name>A0ABY7VXA8_9BACT</name>
<dbReference type="Pfam" id="PF07586">
    <property type="entry name" value="HXXSHH"/>
    <property type="match status" value="1"/>
</dbReference>
<organism evidence="2 3">
    <name type="scientific">Lentisphaera profundi</name>
    <dbReference type="NCBI Taxonomy" id="1658616"/>
    <lineage>
        <taxon>Bacteria</taxon>
        <taxon>Pseudomonadati</taxon>
        <taxon>Lentisphaerota</taxon>
        <taxon>Lentisphaeria</taxon>
        <taxon>Lentisphaerales</taxon>
        <taxon>Lentisphaeraceae</taxon>
        <taxon>Lentisphaera</taxon>
    </lineage>
</organism>
<feature type="signal peptide" evidence="1">
    <location>
        <begin position="1"/>
        <end position="24"/>
    </location>
</feature>
<gene>
    <name evidence="2" type="ORF">PQO03_21650</name>
</gene>
<evidence type="ECO:0000313" key="2">
    <source>
        <dbReference type="EMBL" id="WDE98419.1"/>
    </source>
</evidence>
<keyword evidence="1" id="KW-0732">Signal</keyword>
<keyword evidence="3" id="KW-1185">Reference proteome</keyword>
<protein>
    <submittedName>
        <fullName evidence="2">DUF1552 domain-containing protein</fullName>
    </submittedName>
</protein>
<reference evidence="2 3" key="1">
    <citation type="submission" date="2023-02" db="EMBL/GenBank/DDBJ databases">
        <title>Genome sequence of Lentisphaera profundi SAORIC-696.</title>
        <authorList>
            <person name="Kim e."/>
            <person name="Cho J.-C."/>
            <person name="Choi A."/>
            <person name="Kang I."/>
        </authorList>
    </citation>
    <scope>NUCLEOTIDE SEQUENCE [LARGE SCALE GENOMIC DNA]</scope>
    <source>
        <strain evidence="2 3">SAORIC-696</strain>
    </source>
</reference>
<dbReference type="EMBL" id="CP117812">
    <property type="protein sequence ID" value="WDE98419.1"/>
    <property type="molecule type" value="Genomic_DNA"/>
</dbReference>
<sequence>MINRRSFIAATAAGAMLQANTLSAATKRIEPRVNLKKNVVLVSLDLGLYAPNFQDNGSSCKYMTEIFSEFKGQMTYFDGISEKNMTGSHECQPATFTTIPYEDREHYPDKKMTSLDQVLADGSVQETRHKFLYHRINGGSSMSWNKFEQPLPAISGANNLYESLFSRTDEKREKARIERERDILSTLARNLRRYWRGNIQEEDMRASLDYQLGVLDEREKWLKVKKPYLKKSFGENEEKQPIPSCHNNFNLVYDALEKKQTKIALVEFGSRGLNAGLAGVELGHHANTHHGGYPERIYGLETIDQGVLNGVKNFLHKLKEGGLYDDTIVLFHCGMAYAGKHTNKKAPAFLFGGGFAHKESIACLDGKKHIYSTSDMFSSILKQSGFSNSNFSNSKQVIPELFKA</sequence>
<accession>A0ABY7VXA8</accession>
<dbReference type="Proteomes" id="UP001214250">
    <property type="component" value="Chromosome 2"/>
</dbReference>
<evidence type="ECO:0000256" key="1">
    <source>
        <dbReference type="SAM" id="SignalP"/>
    </source>
</evidence>